<comment type="caution">
    <text evidence="1">The sequence shown here is derived from an EMBL/GenBank/DDBJ whole genome shotgun (WGS) entry which is preliminary data.</text>
</comment>
<keyword evidence="2" id="KW-1185">Reference proteome</keyword>
<protein>
    <submittedName>
        <fullName evidence="1">Uncharacterized protein</fullName>
    </submittedName>
</protein>
<gene>
    <name evidence="1" type="ORF">ACFOPQ_01480</name>
</gene>
<name>A0ABV8A241_9DEIO</name>
<evidence type="ECO:0000313" key="1">
    <source>
        <dbReference type="EMBL" id="MFC3859446.1"/>
    </source>
</evidence>
<evidence type="ECO:0000313" key="2">
    <source>
        <dbReference type="Proteomes" id="UP001595748"/>
    </source>
</evidence>
<accession>A0ABV8A241</accession>
<dbReference type="Proteomes" id="UP001595748">
    <property type="component" value="Unassembled WGS sequence"/>
</dbReference>
<dbReference type="EMBL" id="JBHRZF010000011">
    <property type="protein sequence ID" value="MFC3859446.1"/>
    <property type="molecule type" value="Genomic_DNA"/>
</dbReference>
<organism evidence="1 2">
    <name type="scientific">Deinococcus antarcticus</name>
    <dbReference type="NCBI Taxonomy" id="1298767"/>
    <lineage>
        <taxon>Bacteria</taxon>
        <taxon>Thermotogati</taxon>
        <taxon>Deinococcota</taxon>
        <taxon>Deinococci</taxon>
        <taxon>Deinococcales</taxon>
        <taxon>Deinococcaceae</taxon>
        <taxon>Deinococcus</taxon>
    </lineage>
</organism>
<reference evidence="2" key="1">
    <citation type="journal article" date="2019" name="Int. J. Syst. Evol. Microbiol.">
        <title>The Global Catalogue of Microorganisms (GCM) 10K type strain sequencing project: providing services to taxonomists for standard genome sequencing and annotation.</title>
        <authorList>
            <consortium name="The Broad Institute Genomics Platform"/>
            <consortium name="The Broad Institute Genome Sequencing Center for Infectious Disease"/>
            <person name="Wu L."/>
            <person name="Ma J."/>
        </authorList>
    </citation>
    <scope>NUCLEOTIDE SEQUENCE [LARGE SCALE GENOMIC DNA]</scope>
    <source>
        <strain evidence="2">CCTCC AB 2013263</strain>
    </source>
</reference>
<dbReference type="RefSeq" id="WP_380075612.1">
    <property type="nucleotide sequence ID" value="NZ_JBHRZF010000011.1"/>
</dbReference>
<sequence length="146" mass="16750">MIAEKSFIPTLKATLSTTVDAFTPQAQDLPLTSRLGKRRMFRNRIWPETTDPTQERRVRFFPGWLSNTDSGRVCMVTNDVIPAGMLLDTYIEQTQERYGVHLWLAPINLPTFWPRGNWYWHGVISSDFTLADVLHAWKGELKAVAA</sequence>
<proteinExistence type="predicted"/>